<sequence>MRLKIFTIRSGDAWRLVRPVITETVSRLRLPFLVSVRWRTTLVTWAACGKSTPRSVTVRA</sequence>
<gene>
    <name evidence="1" type="ORF">HDA41_000107</name>
</gene>
<proteinExistence type="predicted"/>
<evidence type="ECO:0000313" key="1">
    <source>
        <dbReference type="EMBL" id="MBB5792143.1"/>
    </source>
</evidence>
<dbReference type="EMBL" id="JACHNE010000001">
    <property type="protein sequence ID" value="MBB5792143.1"/>
    <property type="molecule type" value="Genomic_DNA"/>
</dbReference>
<accession>A0A7W9GYL5</accession>
<protein>
    <submittedName>
        <fullName evidence="1">Uncharacterized protein</fullName>
    </submittedName>
</protein>
<comment type="caution">
    <text evidence="1">The sequence shown here is derived from an EMBL/GenBank/DDBJ whole genome shotgun (WGS) entry which is preliminary data.</text>
</comment>
<reference evidence="1 2" key="1">
    <citation type="submission" date="2020-08" db="EMBL/GenBank/DDBJ databases">
        <title>Sequencing the genomes of 1000 actinobacteria strains.</title>
        <authorList>
            <person name="Klenk H.-P."/>
        </authorList>
    </citation>
    <scope>NUCLEOTIDE SEQUENCE [LARGE SCALE GENOMIC DNA]</scope>
    <source>
        <strain evidence="1 2">DSM 40084</strain>
    </source>
</reference>
<keyword evidence="2" id="KW-1185">Reference proteome</keyword>
<dbReference type="RefSeq" id="WP_184979636.1">
    <property type="nucleotide sequence ID" value="NZ_JACHNE010000001.1"/>
</dbReference>
<organism evidence="1 2">
    <name type="scientific">Streptomyces caelestis</name>
    <dbReference type="NCBI Taxonomy" id="36816"/>
    <lineage>
        <taxon>Bacteria</taxon>
        <taxon>Bacillati</taxon>
        <taxon>Actinomycetota</taxon>
        <taxon>Actinomycetes</taxon>
        <taxon>Kitasatosporales</taxon>
        <taxon>Streptomycetaceae</taxon>
        <taxon>Streptomyces</taxon>
    </lineage>
</organism>
<dbReference type="AlphaFoldDB" id="A0A7W9GYL5"/>
<dbReference type="Proteomes" id="UP000590647">
    <property type="component" value="Unassembled WGS sequence"/>
</dbReference>
<evidence type="ECO:0000313" key="2">
    <source>
        <dbReference type="Proteomes" id="UP000590647"/>
    </source>
</evidence>
<name>A0A7W9GYL5_9ACTN</name>